<dbReference type="Proteomes" id="UP000053528">
    <property type="component" value="Unassembled WGS sequence"/>
</dbReference>
<name>A0A095ZRT0_9MICC</name>
<proteinExistence type="predicted"/>
<dbReference type="RefSeq" id="WP_035754413.1">
    <property type="nucleotide sequence ID" value="NZ_JRNH01000004.1"/>
</dbReference>
<accession>A0A095ZRT0</accession>
<feature type="domain" description="DUF4132" evidence="1">
    <location>
        <begin position="32"/>
        <end position="210"/>
    </location>
</feature>
<reference evidence="2 4" key="1">
    <citation type="submission" date="2014-07" db="EMBL/GenBank/DDBJ databases">
        <authorList>
            <person name="McCorrison J."/>
            <person name="Sanka R."/>
            <person name="Torralba M."/>
            <person name="Gillis M."/>
            <person name="Haft D.H."/>
            <person name="Methe B."/>
            <person name="Sutton G."/>
            <person name="Nelson K.E."/>
        </authorList>
    </citation>
    <scope>NUCLEOTIDE SEQUENCE [LARGE SCALE GENOMIC DNA]</scope>
    <source>
        <strain evidence="2 4">DNF00011</strain>
    </source>
</reference>
<gene>
    <name evidence="2" type="ORF">HMPREF2128_00590</name>
    <name evidence="3" type="ORF">HMPREF2128_02650</name>
</gene>
<evidence type="ECO:0000259" key="1">
    <source>
        <dbReference type="Pfam" id="PF13569"/>
    </source>
</evidence>
<dbReference type="EMBL" id="JRNH01000004">
    <property type="protein sequence ID" value="KGF21559.1"/>
    <property type="molecule type" value="Genomic_DNA"/>
</dbReference>
<protein>
    <recommendedName>
        <fullName evidence="1">DUF4132 domain-containing protein</fullName>
    </recommendedName>
</protein>
<evidence type="ECO:0000313" key="4">
    <source>
        <dbReference type="Proteomes" id="UP000053528"/>
    </source>
</evidence>
<evidence type="ECO:0000313" key="2">
    <source>
        <dbReference type="EMBL" id="KGF21257.1"/>
    </source>
</evidence>
<dbReference type="InterPro" id="IPR025406">
    <property type="entry name" value="DUF4132"/>
</dbReference>
<comment type="caution">
    <text evidence="2">The sequence shown here is derived from an EMBL/GenBank/DDBJ whole genome shotgun (WGS) entry which is preliminary data.</text>
</comment>
<dbReference type="AlphaFoldDB" id="A0A095ZRT0"/>
<organism evidence="2 4">
    <name type="scientific">Pseudoglutamicibacter albus DNF00011</name>
    <dbReference type="NCBI Taxonomy" id="1401063"/>
    <lineage>
        <taxon>Bacteria</taxon>
        <taxon>Bacillati</taxon>
        <taxon>Actinomycetota</taxon>
        <taxon>Actinomycetes</taxon>
        <taxon>Micrococcales</taxon>
        <taxon>Micrococcaceae</taxon>
        <taxon>Pseudoglutamicibacter</taxon>
    </lineage>
</organism>
<sequence length="298" mass="32463">MTVPPDLTWIDTPNGYALTIADGVILARNSKGKVLKSVPAAVKKTEIFLDLQDLRTWLQDHDAECGATVQKWLVRSSPVPSTVLAAVWPDETWQSWLRGLFIQPVDEGGTSNAGTAGFLQDVNAANDQISLRILNRDGQTRTLVSEAILIPHPTLIEDLASLQKLAAGLGIQQRFDQLHRAAYELPGPLPDESVTALDTWAGARFDQGLFAVARAHAAGYSIQGDFAVTHIHEDGRLVLAQYRIGAANNRTEESWTGELSWLVNGKTIPVRELGPVAYSEGVRMATRIHDGGTVKEND</sequence>
<evidence type="ECO:0000313" key="3">
    <source>
        <dbReference type="EMBL" id="KGF21559.1"/>
    </source>
</evidence>
<dbReference type="EMBL" id="JRNH01000004">
    <property type="protein sequence ID" value="KGF21257.1"/>
    <property type="molecule type" value="Genomic_DNA"/>
</dbReference>
<dbReference type="Pfam" id="PF13569">
    <property type="entry name" value="DUF4132"/>
    <property type="match status" value="1"/>
</dbReference>